<dbReference type="EMBL" id="LATX01001069">
    <property type="protein sequence ID" value="KTB43811.1"/>
    <property type="molecule type" value="Genomic_DNA"/>
</dbReference>
<protein>
    <recommendedName>
        <fullName evidence="4">Reverse transcriptase-rnase h-integrase</fullName>
    </recommendedName>
</protein>
<feature type="region of interest" description="Disordered" evidence="1">
    <location>
        <begin position="40"/>
        <end position="77"/>
    </location>
</feature>
<feature type="compositionally biased region" description="Polar residues" evidence="1">
    <location>
        <begin position="43"/>
        <end position="53"/>
    </location>
</feature>
<evidence type="ECO:0000313" key="3">
    <source>
        <dbReference type="Proteomes" id="UP000054988"/>
    </source>
</evidence>
<dbReference type="Proteomes" id="UP000054988">
    <property type="component" value="Unassembled WGS sequence"/>
</dbReference>
<evidence type="ECO:0008006" key="4">
    <source>
        <dbReference type="Google" id="ProtNLM"/>
    </source>
</evidence>
<comment type="caution">
    <text evidence="2">The sequence shown here is derived from an EMBL/GenBank/DDBJ whole genome shotgun (WGS) entry which is preliminary data.</text>
</comment>
<evidence type="ECO:0000256" key="1">
    <source>
        <dbReference type="SAM" id="MobiDB-lite"/>
    </source>
</evidence>
<name>A0A0W0G5G4_MONRR</name>
<dbReference type="AlphaFoldDB" id="A0A0W0G5G4"/>
<accession>A0A0W0G5G4</accession>
<reference evidence="2 3" key="1">
    <citation type="submission" date="2015-12" db="EMBL/GenBank/DDBJ databases">
        <title>Draft genome sequence of Moniliophthora roreri, the causal agent of frosty pod rot of cacao.</title>
        <authorList>
            <person name="Aime M.C."/>
            <person name="Diaz-Valderrama J.R."/>
            <person name="Kijpornyongpan T."/>
            <person name="Phillips-Mora W."/>
        </authorList>
    </citation>
    <scope>NUCLEOTIDE SEQUENCE [LARGE SCALE GENOMIC DNA]</scope>
    <source>
        <strain evidence="2 3">MCA 2952</strain>
    </source>
</reference>
<evidence type="ECO:0000313" key="2">
    <source>
        <dbReference type="EMBL" id="KTB43811.1"/>
    </source>
</evidence>
<organism evidence="2 3">
    <name type="scientific">Moniliophthora roreri</name>
    <name type="common">Frosty pod rot fungus</name>
    <name type="synonym">Monilia roreri</name>
    <dbReference type="NCBI Taxonomy" id="221103"/>
    <lineage>
        <taxon>Eukaryota</taxon>
        <taxon>Fungi</taxon>
        <taxon>Dikarya</taxon>
        <taxon>Basidiomycota</taxon>
        <taxon>Agaricomycotina</taxon>
        <taxon>Agaricomycetes</taxon>
        <taxon>Agaricomycetidae</taxon>
        <taxon>Agaricales</taxon>
        <taxon>Marasmiineae</taxon>
        <taxon>Marasmiaceae</taxon>
        <taxon>Moniliophthora</taxon>
    </lineage>
</organism>
<proteinExistence type="predicted"/>
<sequence length="77" mass="8379">MPPPADPREMNGYPRPDINDTRSLVSQLTSEPLVDEVQFPTAAHSTPKPNNTLIYPDPTSDPNVKPKIESIDPAGSL</sequence>
<feature type="region of interest" description="Disordered" evidence="1">
    <location>
        <begin position="1"/>
        <end position="20"/>
    </location>
</feature>
<gene>
    <name evidence="2" type="ORF">WG66_3608</name>
</gene>